<evidence type="ECO:0000313" key="3">
    <source>
        <dbReference type="Proteomes" id="UP000234331"/>
    </source>
</evidence>
<evidence type="ECO:0000313" key="2">
    <source>
        <dbReference type="EMBL" id="SNQ52216.1"/>
    </source>
</evidence>
<keyword evidence="2" id="KW-0223">Dioxygenase</keyword>
<accession>A0A2I2L2R0</accession>
<proteinExistence type="predicted"/>
<feature type="compositionally biased region" description="Low complexity" evidence="1">
    <location>
        <begin position="7"/>
        <end position="22"/>
    </location>
</feature>
<dbReference type="EMBL" id="FZMO01000565">
    <property type="protein sequence ID" value="SNQ52216.1"/>
    <property type="molecule type" value="Genomic_DNA"/>
</dbReference>
<dbReference type="Proteomes" id="UP000234331">
    <property type="component" value="Unassembled WGS sequence"/>
</dbReference>
<name>A0A2I2L2R0_9ACTN</name>
<feature type="region of interest" description="Disordered" evidence="1">
    <location>
        <begin position="1"/>
        <end position="32"/>
    </location>
</feature>
<dbReference type="GO" id="GO:0051213">
    <property type="term" value="F:dioxygenase activity"/>
    <property type="evidence" value="ECO:0007669"/>
    <property type="project" value="UniProtKB-KW"/>
</dbReference>
<sequence length="57" mass="5838">MSRRRAAGTSGCAPAAAQPAAGQGNGPAHREIWLRDPDGYTVVASPDGEVFEPGMAE</sequence>
<keyword evidence="2" id="KW-0560">Oxidoreductase</keyword>
<organism evidence="2 3">
    <name type="scientific">Frankia canadensis</name>
    <dbReference type="NCBI Taxonomy" id="1836972"/>
    <lineage>
        <taxon>Bacteria</taxon>
        <taxon>Bacillati</taxon>
        <taxon>Actinomycetota</taxon>
        <taxon>Actinomycetes</taxon>
        <taxon>Frankiales</taxon>
        <taxon>Frankiaceae</taxon>
        <taxon>Frankia</taxon>
    </lineage>
</organism>
<evidence type="ECO:0000256" key="1">
    <source>
        <dbReference type="SAM" id="MobiDB-lite"/>
    </source>
</evidence>
<dbReference type="AlphaFoldDB" id="A0A2I2L2R0"/>
<reference evidence="2 3" key="1">
    <citation type="submission" date="2017-06" db="EMBL/GenBank/DDBJ databases">
        <authorList>
            <person name="Kim H.J."/>
            <person name="Triplett B.A."/>
        </authorList>
    </citation>
    <scope>NUCLEOTIDE SEQUENCE [LARGE SCALE GENOMIC DNA]</scope>
    <source>
        <strain evidence="2">FRACA_ARgP5</strain>
    </source>
</reference>
<gene>
    <name evidence="2" type="ORF">FRACA_960019</name>
</gene>
<dbReference type="RefSeq" id="WP_207770612.1">
    <property type="nucleotide sequence ID" value="NZ_FZMO01000565.1"/>
</dbReference>
<keyword evidence="3" id="KW-1185">Reference proteome</keyword>
<protein>
    <submittedName>
        <fullName evidence="2">Glyoxalase/bleomycin resistance protein/dioxygenase</fullName>
    </submittedName>
</protein>